<evidence type="ECO:0000259" key="1">
    <source>
        <dbReference type="PROSITE" id="PS51199"/>
    </source>
</evidence>
<dbReference type="InterPro" id="IPR034154">
    <property type="entry name" value="TOPRIM_DnaG/twinkle"/>
</dbReference>
<dbReference type="SMART" id="SM00493">
    <property type="entry name" value="TOPRIM"/>
    <property type="match status" value="1"/>
</dbReference>
<evidence type="ECO:0000313" key="2">
    <source>
        <dbReference type="EMBL" id="AUG88553.1"/>
    </source>
</evidence>
<dbReference type="PROSITE" id="PS51199">
    <property type="entry name" value="SF4_HELICASE"/>
    <property type="match status" value="1"/>
</dbReference>
<keyword evidence="2" id="KW-0067">ATP-binding</keyword>
<dbReference type="Pfam" id="PF13155">
    <property type="entry name" value="Toprim_2"/>
    <property type="match status" value="1"/>
</dbReference>
<dbReference type="SUPFAM" id="SSF52540">
    <property type="entry name" value="P-loop containing nucleoside triphosphate hydrolases"/>
    <property type="match status" value="1"/>
</dbReference>
<keyword evidence="2" id="KW-0378">Hydrolase</keyword>
<reference evidence="2 3" key="1">
    <citation type="submission" date="2017-12" db="EMBL/GenBank/DDBJ databases">
        <title>Genomic identification of Pseudomonas aeruginosa phage TC6.</title>
        <authorList>
            <person name="Lu S."/>
            <person name="Tang C."/>
            <person name="Deng C."/>
            <person name="Zhang Y."/>
            <person name="Xiao C."/>
        </authorList>
    </citation>
    <scope>NUCLEOTIDE SEQUENCE [LARGE SCALE GENOMIC DNA]</scope>
</reference>
<dbReference type="PANTHER" id="PTHR12873:SF0">
    <property type="entry name" value="TWINKLE MTDNA HELICASE"/>
    <property type="match status" value="1"/>
</dbReference>
<dbReference type="GO" id="GO:0043139">
    <property type="term" value="F:5'-3' DNA helicase activity"/>
    <property type="evidence" value="ECO:0007669"/>
    <property type="project" value="InterPro"/>
</dbReference>
<dbReference type="SUPFAM" id="SSF56731">
    <property type="entry name" value="DNA primase core"/>
    <property type="match status" value="1"/>
</dbReference>
<name>A0A2H5BQE4_9CAUD</name>
<dbReference type="InterPro" id="IPR007694">
    <property type="entry name" value="DNA_helicase_DnaB-like_C"/>
</dbReference>
<proteinExistence type="predicted"/>
<dbReference type="GO" id="GO:0005524">
    <property type="term" value="F:ATP binding"/>
    <property type="evidence" value="ECO:0007669"/>
    <property type="project" value="InterPro"/>
</dbReference>
<dbReference type="Gene3D" id="3.40.1360.10">
    <property type="match status" value="1"/>
</dbReference>
<feature type="domain" description="SF4 helicase" evidence="1">
    <location>
        <begin position="291"/>
        <end position="571"/>
    </location>
</feature>
<organism evidence="2 3">
    <name type="scientific">Pseudomonas phage TC6</name>
    <dbReference type="NCBI Taxonomy" id="2060947"/>
    <lineage>
        <taxon>Viruses</taxon>
        <taxon>Duplodnaviria</taxon>
        <taxon>Heunggongvirae</taxon>
        <taxon>Uroviricota</taxon>
        <taxon>Caudoviricetes</taxon>
        <taxon>Zobellviridae</taxon>
        <taxon>Paundecimvirus</taxon>
        <taxon>Paundecimvirus PA11</taxon>
    </lineage>
</organism>
<dbReference type="Pfam" id="PF03796">
    <property type="entry name" value="DnaB_C"/>
    <property type="match status" value="1"/>
</dbReference>
<dbReference type="Gene3D" id="3.40.50.300">
    <property type="entry name" value="P-loop containing nucleotide triphosphate hydrolases"/>
    <property type="match status" value="1"/>
</dbReference>
<dbReference type="EMBL" id="MG676466">
    <property type="protein sequence ID" value="AUG88553.1"/>
    <property type="molecule type" value="Genomic_DNA"/>
</dbReference>
<keyword evidence="2" id="KW-0347">Helicase</keyword>
<dbReference type="InterPro" id="IPR027417">
    <property type="entry name" value="P-loop_NTPase"/>
</dbReference>
<dbReference type="InterPro" id="IPR027032">
    <property type="entry name" value="Twinkle-like"/>
</dbReference>
<sequence>MGQALVKIGHQCGSRDALQVFEREDGTVDGYCYACKTYVRHPFGDDKKASDIPKKERIKKTREEIEAEIKEISDYGVVDIVDRKLRKDVLELYGIKIGVSEEDGKTPKFHYYPYYKNGELRAYKVRFVENKRMWTIGDQTDVDLFGWEVAKKSGARRLIITEGELDAAALHKILEIYTPEQYKDNIPAVCSLPHGASAAGKDIARLMPEIRKYFKEVSLAFDNDDAGQRAVEDVCKIFPDATVINLPGKDANECLMSGKGKAAHKACTFNHQKVKNTRLVFGEDLHEEARKPAAYGELTWPWEHINKKTRGIRFGETIYIGAGVKMGKSELLNMLGAHFVKEHGVKVFMAKPEEANAKTYKLMCGKIAKKVFHDPEREFDFDAYDRAGEVLKDKLAMVNLYQHLGWETLKADIYAAAAWGAKVVFIDPITNLTNGMAAADANVKLQEIAQEISAMALDLNIVVFLFAHLKAPEGNLSLDQRQKKYKDGKFYGLGNCPHELGGDVVSSQFAGSRAMMRSCNLMLGLEGNKDPELPEHVRNLRNLRLLEDREFGGTGNYPLFWNKETTMFEEV</sequence>
<dbReference type="GO" id="GO:0003697">
    <property type="term" value="F:single-stranded DNA binding"/>
    <property type="evidence" value="ECO:0007669"/>
    <property type="project" value="InterPro"/>
</dbReference>
<dbReference type="Proteomes" id="UP000241282">
    <property type="component" value="Segment"/>
</dbReference>
<gene>
    <name evidence="2" type="primary">TC6_042</name>
</gene>
<dbReference type="PANTHER" id="PTHR12873">
    <property type="entry name" value="T7-LIKE MITOCHONDRIAL DNA HELICASE"/>
    <property type="match status" value="1"/>
</dbReference>
<dbReference type="GO" id="GO:0006260">
    <property type="term" value="P:DNA replication"/>
    <property type="evidence" value="ECO:0007669"/>
    <property type="project" value="InterPro"/>
</dbReference>
<accession>A0A2H5BQE4</accession>
<dbReference type="CDD" id="cd19483">
    <property type="entry name" value="RecA-like_Gp4D_helicase"/>
    <property type="match status" value="1"/>
</dbReference>
<protein>
    <submittedName>
        <fullName evidence="2">DNA primase/helicase</fullName>
    </submittedName>
</protein>
<dbReference type="CDD" id="cd01029">
    <property type="entry name" value="TOPRIM_primases"/>
    <property type="match status" value="1"/>
</dbReference>
<dbReference type="InterPro" id="IPR006171">
    <property type="entry name" value="TOPRIM_dom"/>
</dbReference>
<evidence type="ECO:0000313" key="3">
    <source>
        <dbReference type="Proteomes" id="UP000241282"/>
    </source>
</evidence>
<keyword evidence="2" id="KW-0547">Nucleotide-binding</keyword>